<feature type="transmembrane region" description="Helical" evidence="1">
    <location>
        <begin position="81"/>
        <end position="104"/>
    </location>
</feature>
<accession>A0AAE3UHK7</accession>
<keyword evidence="1" id="KW-0812">Transmembrane</keyword>
<dbReference type="EMBL" id="JASJOU010000017">
    <property type="protein sequence ID" value="MDJ1505575.1"/>
    <property type="molecule type" value="Genomic_DNA"/>
</dbReference>
<dbReference type="AlphaFoldDB" id="A0AAE3UHK7"/>
<keyword evidence="3" id="KW-1185">Reference proteome</keyword>
<reference evidence="2" key="1">
    <citation type="submission" date="2023-05" db="EMBL/GenBank/DDBJ databases">
        <authorList>
            <person name="Zhang X."/>
        </authorList>
    </citation>
    <scope>NUCLEOTIDE SEQUENCE</scope>
    <source>
        <strain evidence="2">BD1B2-1</strain>
    </source>
</reference>
<sequence>MSLNKILKYLLLLSALIPATGLVLMRLPGIVEILNHYNIQEENASISDGRITELITIILGIMGYIGLIKLALNFADKPDKSVLFFLIAGVASFVLLLGPYELYWKRVFTIERPGEWFLLVWPTIVSILFIVRTGWGLTQKNTQTSE</sequence>
<feature type="transmembrane region" description="Helical" evidence="1">
    <location>
        <begin position="6"/>
        <end position="25"/>
    </location>
</feature>
<protein>
    <submittedName>
        <fullName evidence="2">Uncharacterized protein</fullName>
    </submittedName>
</protein>
<evidence type="ECO:0000313" key="2">
    <source>
        <dbReference type="EMBL" id="MDJ1505575.1"/>
    </source>
</evidence>
<gene>
    <name evidence="2" type="ORF">QNI22_33275</name>
</gene>
<dbReference type="Proteomes" id="UP001232063">
    <property type="component" value="Unassembled WGS sequence"/>
</dbReference>
<comment type="caution">
    <text evidence="2">The sequence shown here is derived from an EMBL/GenBank/DDBJ whole genome shotgun (WGS) entry which is preliminary data.</text>
</comment>
<name>A0AAE3UHK7_9BACT</name>
<proteinExistence type="predicted"/>
<keyword evidence="1" id="KW-1133">Transmembrane helix</keyword>
<keyword evidence="1" id="KW-0472">Membrane</keyword>
<organism evidence="2 3">
    <name type="scientific">Xanthocytophaga agilis</name>
    <dbReference type="NCBI Taxonomy" id="3048010"/>
    <lineage>
        <taxon>Bacteria</taxon>
        <taxon>Pseudomonadati</taxon>
        <taxon>Bacteroidota</taxon>
        <taxon>Cytophagia</taxon>
        <taxon>Cytophagales</taxon>
        <taxon>Rhodocytophagaceae</taxon>
        <taxon>Xanthocytophaga</taxon>
    </lineage>
</organism>
<evidence type="ECO:0000256" key="1">
    <source>
        <dbReference type="SAM" id="Phobius"/>
    </source>
</evidence>
<feature type="transmembrane region" description="Helical" evidence="1">
    <location>
        <begin position="116"/>
        <end position="135"/>
    </location>
</feature>
<evidence type="ECO:0000313" key="3">
    <source>
        <dbReference type="Proteomes" id="UP001232063"/>
    </source>
</evidence>
<feature type="transmembrane region" description="Helical" evidence="1">
    <location>
        <begin position="54"/>
        <end position="75"/>
    </location>
</feature>